<organism evidence="2 3">
    <name type="scientific">Stephania cephalantha</name>
    <dbReference type="NCBI Taxonomy" id="152367"/>
    <lineage>
        <taxon>Eukaryota</taxon>
        <taxon>Viridiplantae</taxon>
        <taxon>Streptophyta</taxon>
        <taxon>Embryophyta</taxon>
        <taxon>Tracheophyta</taxon>
        <taxon>Spermatophyta</taxon>
        <taxon>Magnoliopsida</taxon>
        <taxon>Ranunculales</taxon>
        <taxon>Menispermaceae</taxon>
        <taxon>Menispermoideae</taxon>
        <taxon>Cissampelideae</taxon>
        <taxon>Stephania</taxon>
    </lineage>
</organism>
<accession>A0AAP0HFN8</accession>
<feature type="compositionally biased region" description="Gly residues" evidence="1">
    <location>
        <begin position="1"/>
        <end position="14"/>
    </location>
</feature>
<dbReference type="EMBL" id="JBBNAG010000013">
    <property type="protein sequence ID" value="KAK9083037.1"/>
    <property type="molecule type" value="Genomic_DNA"/>
</dbReference>
<feature type="region of interest" description="Disordered" evidence="1">
    <location>
        <begin position="1"/>
        <end position="34"/>
    </location>
</feature>
<reference evidence="2 3" key="1">
    <citation type="submission" date="2024-01" db="EMBL/GenBank/DDBJ databases">
        <title>Genome assemblies of Stephania.</title>
        <authorList>
            <person name="Yang L."/>
        </authorList>
    </citation>
    <scope>NUCLEOTIDE SEQUENCE [LARGE SCALE GENOMIC DNA]</scope>
    <source>
        <strain evidence="2">JXDWG</strain>
        <tissue evidence="2">Leaf</tissue>
    </source>
</reference>
<dbReference type="Proteomes" id="UP001419268">
    <property type="component" value="Unassembled WGS sequence"/>
</dbReference>
<comment type="caution">
    <text evidence="2">The sequence shown here is derived from an EMBL/GenBank/DDBJ whole genome shotgun (WGS) entry which is preliminary data.</text>
</comment>
<evidence type="ECO:0000313" key="3">
    <source>
        <dbReference type="Proteomes" id="UP001419268"/>
    </source>
</evidence>
<name>A0AAP0HFN8_9MAGN</name>
<protein>
    <submittedName>
        <fullName evidence="2">Uncharacterized protein</fullName>
    </submittedName>
</protein>
<keyword evidence="3" id="KW-1185">Reference proteome</keyword>
<dbReference type="AlphaFoldDB" id="A0AAP0HFN8"/>
<evidence type="ECO:0000313" key="2">
    <source>
        <dbReference type="EMBL" id="KAK9083037.1"/>
    </source>
</evidence>
<gene>
    <name evidence="2" type="ORF">Scep_029508</name>
</gene>
<sequence length="52" mass="5549">MRGGGRQGRAGKGGDATIEVDMGDQLANKDPVDLDPGIDYGVVERVVRSEYK</sequence>
<evidence type="ECO:0000256" key="1">
    <source>
        <dbReference type="SAM" id="MobiDB-lite"/>
    </source>
</evidence>
<proteinExistence type="predicted"/>